<feature type="domain" description="Activator of Hsp90 ATPase homologue 1/2-like C-terminal" evidence="2">
    <location>
        <begin position="22"/>
        <end position="155"/>
    </location>
</feature>
<protein>
    <submittedName>
        <fullName evidence="3">SRPBCC family protein</fullName>
    </submittedName>
</protein>
<organism evidence="3 4">
    <name type="scientific">Dyella soli</name>
    <dbReference type="NCBI Taxonomy" id="522319"/>
    <lineage>
        <taxon>Bacteria</taxon>
        <taxon>Pseudomonadati</taxon>
        <taxon>Pseudomonadota</taxon>
        <taxon>Gammaproteobacteria</taxon>
        <taxon>Lysobacterales</taxon>
        <taxon>Rhodanobacteraceae</taxon>
        <taxon>Dyella</taxon>
    </lineage>
</organism>
<proteinExistence type="inferred from homology"/>
<dbReference type="Proteomes" id="UP000291822">
    <property type="component" value="Unassembled WGS sequence"/>
</dbReference>
<evidence type="ECO:0000259" key="2">
    <source>
        <dbReference type="Pfam" id="PF08327"/>
    </source>
</evidence>
<dbReference type="RefSeq" id="WP_131150686.1">
    <property type="nucleotide sequence ID" value="NZ_SJTG01000001.1"/>
</dbReference>
<dbReference type="InterPro" id="IPR023393">
    <property type="entry name" value="START-like_dom_sf"/>
</dbReference>
<name>A0A4R0YT48_9GAMM</name>
<dbReference type="SUPFAM" id="SSF55961">
    <property type="entry name" value="Bet v1-like"/>
    <property type="match status" value="1"/>
</dbReference>
<evidence type="ECO:0000313" key="3">
    <source>
        <dbReference type="EMBL" id="TCI12535.1"/>
    </source>
</evidence>
<evidence type="ECO:0000256" key="1">
    <source>
        <dbReference type="ARBA" id="ARBA00006817"/>
    </source>
</evidence>
<evidence type="ECO:0000313" key="4">
    <source>
        <dbReference type="Proteomes" id="UP000291822"/>
    </source>
</evidence>
<dbReference type="CDD" id="cd08899">
    <property type="entry name" value="SRPBCC_CalC_Aha1-like_6"/>
    <property type="match status" value="1"/>
</dbReference>
<gene>
    <name evidence="3" type="ORF">EZM97_04080</name>
</gene>
<dbReference type="Gene3D" id="3.30.530.20">
    <property type="match status" value="1"/>
</dbReference>
<sequence length="186" mass="21145">MNEYGVVIAPATVQFERLLPGPIERVWSYLIESEKRRLWLASGVIEEHVGGKVVHVWRNNELTKDDTTPPAGYEDGGKEHRMEGQVTAYDEPYLLAYTWQMCSGEGEASEVRYELTPQGDEVLLKLTHSRLPDTKAVLSVSGGWHSHLDVLEAHLNEREPSGFWKNFTRLNREYSHRIGIATPPSM</sequence>
<reference evidence="3 4" key="1">
    <citation type="submission" date="2019-02" db="EMBL/GenBank/DDBJ databases">
        <title>Dyella amyloliquefaciens sp. nov., isolated from forest soil.</title>
        <authorList>
            <person name="Gao Z.-H."/>
            <person name="Qiu L.-H."/>
        </authorList>
    </citation>
    <scope>NUCLEOTIDE SEQUENCE [LARGE SCALE GENOMIC DNA]</scope>
    <source>
        <strain evidence="3 4">KACC 12747</strain>
    </source>
</reference>
<dbReference type="EMBL" id="SJTG01000001">
    <property type="protein sequence ID" value="TCI12535.1"/>
    <property type="molecule type" value="Genomic_DNA"/>
</dbReference>
<dbReference type="Pfam" id="PF08327">
    <property type="entry name" value="AHSA1"/>
    <property type="match status" value="1"/>
</dbReference>
<accession>A0A4R0YT48</accession>
<comment type="caution">
    <text evidence="3">The sequence shown here is derived from an EMBL/GenBank/DDBJ whole genome shotgun (WGS) entry which is preliminary data.</text>
</comment>
<dbReference type="InterPro" id="IPR013538">
    <property type="entry name" value="ASHA1/2-like_C"/>
</dbReference>
<dbReference type="AlphaFoldDB" id="A0A4R0YT48"/>
<keyword evidence="4" id="KW-1185">Reference proteome</keyword>
<comment type="similarity">
    <text evidence="1">Belongs to the AHA1 family.</text>
</comment>